<evidence type="ECO:0000313" key="1">
    <source>
        <dbReference type="EMBL" id="WAS96966.1"/>
    </source>
</evidence>
<protein>
    <submittedName>
        <fullName evidence="1">Uncharacterized protein</fullName>
    </submittedName>
</protein>
<gene>
    <name evidence="1" type="ORF">O0S08_12525</name>
</gene>
<proteinExistence type="predicted"/>
<accession>A0ABY7HCF1</accession>
<dbReference type="RefSeq" id="WP_269039329.1">
    <property type="nucleotide sequence ID" value="NZ_CP114040.1"/>
</dbReference>
<dbReference type="EMBL" id="CP114040">
    <property type="protein sequence ID" value="WAS96966.1"/>
    <property type="molecule type" value="Genomic_DNA"/>
</dbReference>
<name>A0ABY7HCF1_9BACT</name>
<dbReference type="Proteomes" id="UP001164459">
    <property type="component" value="Chromosome"/>
</dbReference>
<keyword evidence="2" id="KW-1185">Reference proteome</keyword>
<sequence length="506" mass="53578">MALSSSHRPGRRQVVRRRVTARGSGTRVMGAILVGVATLTCGPRPGTEAAVPALGSQSQLPGGPPPPRVGLGLPSLVVSWSPPTLTAGDAEALAEALTASPAVEVLLGPGLAGWDARVGPALQALSPPLRITSVRQAEQAAIVTRPDALTAPREPGGGRPRYRADGIQLQETWLRRHDPSARSIVSVDASTIDLSAWKALPAARVGGCEPAIRALAEGQEQGLAQLEGFLNHADALLWRFYSAELAAFVPEIHAELRAFAGDEVPTEPDAKARYECGRAYWEHVQPYAACTSADRCAVAPRLVLSAGGARVAATEPPLALSDRCPMLVGRDYPGELRQLGLDAAEAATAALDRDWSTLADRLGAVAEVHAVLEDICTPRRWRFTAADLVEARGRLARVGDLLASSELAQPQAAWRVETSDLFVPGAGPMRQLARFDPGPAAVNNTIGAEARALREFVLSRAQCRAGHDPRPMSVLVADAESGRARFFGYLYAEELVCGDLPPLGRE</sequence>
<evidence type="ECO:0000313" key="2">
    <source>
        <dbReference type="Proteomes" id="UP001164459"/>
    </source>
</evidence>
<organism evidence="1 2">
    <name type="scientific">Nannocystis punicea</name>
    <dbReference type="NCBI Taxonomy" id="2995304"/>
    <lineage>
        <taxon>Bacteria</taxon>
        <taxon>Pseudomonadati</taxon>
        <taxon>Myxococcota</taxon>
        <taxon>Polyangia</taxon>
        <taxon>Nannocystales</taxon>
        <taxon>Nannocystaceae</taxon>
        <taxon>Nannocystis</taxon>
    </lineage>
</organism>
<reference evidence="1" key="1">
    <citation type="submission" date="2022-11" db="EMBL/GenBank/DDBJ databases">
        <title>Minimal conservation of predation-associated metabolite biosynthetic gene clusters underscores biosynthetic potential of Myxococcota including descriptions for ten novel species: Archangium lansinium sp. nov., Myxococcus landrumus sp. nov., Nannocystis bai.</title>
        <authorList>
            <person name="Ahearne A."/>
            <person name="Stevens C."/>
            <person name="Dowd S."/>
        </authorList>
    </citation>
    <scope>NUCLEOTIDE SEQUENCE</scope>
    <source>
        <strain evidence="1">Fl3</strain>
    </source>
</reference>